<evidence type="ECO:0000313" key="2">
    <source>
        <dbReference type="Proteomes" id="UP001060215"/>
    </source>
</evidence>
<name>A0ACC0HYB9_9ERIC</name>
<sequence length="117" mass="13326">MSTKFDLRTYWMTLIEEINQKLDEAVLVKYPQQIYEACCSCFLRSPLSKCECLTLDKHIKESVLPGIASILESSSHLETLAITMSPSMNNENSRMLQKMVIKVDCIPQMEHITIGVV</sequence>
<comment type="caution">
    <text evidence="1">The sequence shown here is derived from an EMBL/GenBank/DDBJ whole genome shotgun (WGS) entry which is preliminary data.</text>
</comment>
<evidence type="ECO:0000313" key="1">
    <source>
        <dbReference type="EMBL" id="KAI8017948.1"/>
    </source>
</evidence>
<protein>
    <submittedName>
        <fullName evidence="1">Uncharacterized protein</fullName>
    </submittedName>
</protein>
<dbReference type="EMBL" id="CM045759">
    <property type="protein sequence ID" value="KAI8017948.1"/>
    <property type="molecule type" value="Genomic_DNA"/>
</dbReference>
<accession>A0ACC0HYB9</accession>
<dbReference type="Proteomes" id="UP001060215">
    <property type="component" value="Chromosome 2"/>
</dbReference>
<reference evidence="1 2" key="1">
    <citation type="journal article" date="2022" name="Plant J.">
        <title>Chromosome-level genome of Camellia lanceoleosa provides a valuable resource for understanding genome evolution and self-incompatibility.</title>
        <authorList>
            <person name="Gong W."/>
            <person name="Xiao S."/>
            <person name="Wang L."/>
            <person name="Liao Z."/>
            <person name="Chang Y."/>
            <person name="Mo W."/>
            <person name="Hu G."/>
            <person name="Li W."/>
            <person name="Zhao G."/>
            <person name="Zhu H."/>
            <person name="Hu X."/>
            <person name="Ji K."/>
            <person name="Xiang X."/>
            <person name="Song Q."/>
            <person name="Yuan D."/>
            <person name="Jin S."/>
            <person name="Zhang L."/>
        </authorList>
    </citation>
    <scope>NUCLEOTIDE SEQUENCE [LARGE SCALE GENOMIC DNA]</scope>
    <source>
        <strain evidence="1">SQ_2022a</strain>
    </source>
</reference>
<gene>
    <name evidence="1" type="ORF">LOK49_LG04G00576</name>
</gene>
<keyword evidence="2" id="KW-1185">Reference proteome</keyword>
<proteinExistence type="predicted"/>
<organism evidence="1 2">
    <name type="scientific">Camellia lanceoleosa</name>
    <dbReference type="NCBI Taxonomy" id="1840588"/>
    <lineage>
        <taxon>Eukaryota</taxon>
        <taxon>Viridiplantae</taxon>
        <taxon>Streptophyta</taxon>
        <taxon>Embryophyta</taxon>
        <taxon>Tracheophyta</taxon>
        <taxon>Spermatophyta</taxon>
        <taxon>Magnoliopsida</taxon>
        <taxon>eudicotyledons</taxon>
        <taxon>Gunneridae</taxon>
        <taxon>Pentapetalae</taxon>
        <taxon>asterids</taxon>
        <taxon>Ericales</taxon>
        <taxon>Theaceae</taxon>
        <taxon>Camellia</taxon>
    </lineage>
</organism>